<accession>A0A2I7G2W6</accession>
<evidence type="ECO:0000256" key="1">
    <source>
        <dbReference type="SAM" id="Coils"/>
    </source>
</evidence>
<organism evidence="3">
    <name type="scientific">Esparto virus</name>
    <dbReference type="NCBI Taxonomy" id="2072209"/>
    <lineage>
        <taxon>Viruses</taxon>
        <taxon>Viruses incertae sedis</taxon>
        <taxon>Naldaviricetes</taxon>
        <taxon>Lefavirales</taxon>
        <taxon>Nudiviridae</taxon>
        <taxon>Alphanudivirus</taxon>
        <taxon>Alphanudivirus tertidromelanogasteris</taxon>
    </lineage>
</organism>
<reference evidence="3" key="1">
    <citation type="journal article" date="2021" name="Virus">
        <title>The discovery, distribution and diversity of DNA viruses associated with Drosophila melanogaster in Europe.</title>
        <authorList>
            <person name="Wallace M.A."/>
            <person name="Coffman K.A."/>
            <person name="Gilbert C."/>
            <person name="Ravindran S."/>
            <person name="Albery G.F."/>
            <person name="Abbott J."/>
            <person name="Argyridou E."/>
            <person name="Bellosta P."/>
            <person name="Betancourt A.J."/>
            <person name="Colinet H."/>
            <person name="Eric K."/>
            <person name="Glaser-Schmitt A."/>
            <person name="Grath S."/>
            <person name="Jelic M."/>
            <person name="Kankare M."/>
            <person name="Kozeretska I."/>
            <person name="Loeschcke V."/>
            <person name="Montchamp-Moreau C."/>
            <person name="Ometto L."/>
            <person name="Onder B.S."/>
            <person name="Orengo D.J."/>
            <person name="Parsch J."/>
            <person name="Pascual M."/>
            <person name="Patenkovic A."/>
            <person name="Puerma E."/>
            <person name="Ritchie M.G."/>
            <person name="Rota-Stabelli O."/>
            <person name="Schou M.F."/>
            <person name="Serga S.V."/>
            <person name="Stamenkovic-Radak M."/>
            <person name="Tanaskovic M."/>
            <person name="Veselinovic M.S."/>
            <person name="Vieira J."/>
            <person name="Vieira C.P."/>
            <person name="Kapun M."/>
            <person name="Flatt T."/>
            <person name="Gonzalez J."/>
            <person name="Staubach F."/>
            <person name="Obbard D.J."/>
        </authorList>
    </citation>
    <scope>NUCLEOTIDE SEQUENCE</scope>
    <source>
        <strain evidence="3">SRR3939042_Esparto_2012</strain>
    </source>
</reference>
<feature type="coiled-coil region" evidence="1">
    <location>
        <begin position="315"/>
        <end position="342"/>
    </location>
</feature>
<keyword evidence="4" id="KW-1185">Reference proteome</keyword>
<dbReference type="RefSeq" id="YP_009551762.1">
    <property type="nucleotide sequence ID" value="NC_040536.1"/>
</dbReference>
<evidence type="ECO:0000256" key="2">
    <source>
        <dbReference type="SAM" id="MobiDB-lite"/>
    </source>
</evidence>
<proteinExistence type="predicted"/>
<dbReference type="GeneID" id="41701774"/>
<dbReference type="EMBL" id="KY608910">
    <property type="protein sequence ID" value="AUQ43973.1"/>
    <property type="molecule type" value="Genomic_DNA"/>
</dbReference>
<dbReference type="KEGG" id="vg:41701774"/>
<dbReference type="Proteomes" id="UP000290737">
    <property type="component" value="Genome"/>
</dbReference>
<evidence type="ECO:0000313" key="4">
    <source>
        <dbReference type="Proteomes" id="UP000290737"/>
    </source>
</evidence>
<keyword evidence="1" id="KW-0175">Coiled coil</keyword>
<feature type="region of interest" description="Disordered" evidence="2">
    <location>
        <begin position="110"/>
        <end position="129"/>
    </location>
</feature>
<protein>
    <submittedName>
        <fullName evidence="3">Putative gp021-like protein</fullName>
    </submittedName>
</protein>
<sequence length="409" mass="46071">MAFINSQIFVIFTFIMEIGNPFDLFNKSKSRKSSNKQTISDQEHKFDYARKPINTNGEYLKDDIKHMITEILNKQTKSTNVKDLYSANNNNNNANNDKDEVVVVVSGDSTVNSKNNNNNSMTNHINNTKNNYIRKNNKNYRLAYGHENADSFEGLPISESRSFVKNSLQSNVDSAPVLSTIHENDDENEQMPVDYLYDEFTNSSHETSSTKNSSAKNMVHAGFSRDAAIQKNVASSVISNDAQNLKFGVARENIVIDNNQPQSINQIYEQINSDPSISEQNQQQPYGNSNNNIIDNTLTNDSFQCIPDSNAKNPNDQMQKIKAALKITNKKLEQSLKNEKNGKNYKTLLNTKRILHNIRNPMIGIVGGISLFVFNQSYRNFACMIINNSPMFISSIIYSAAQSIASTIL</sequence>
<evidence type="ECO:0000313" key="3">
    <source>
        <dbReference type="EMBL" id="AUQ43973.1"/>
    </source>
</evidence>
<name>A0A2I7G2W6_9VIRU</name>